<name>A0A0C4E266_MAGP6</name>
<dbReference type="EnsemblFungi" id="MAPG_06495T0">
    <property type="protein sequence ID" value="MAPG_06495T0"/>
    <property type="gene ID" value="MAPG_06495"/>
</dbReference>
<dbReference type="Proteomes" id="UP000011715">
    <property type="component" value="Unassembled WGS sequence"/>
</dbReference>
<feature type="compositionally biased region" description="Basic and acidic residues" evidence="1">
    <location>
        <begin position="304"/>
        <end position="315"/>
    </location>
</feature>
<proteinExistence type="predicted"/>
<feature type="compositionally biased region" description="Basic and acidic residues" evidence="1">
    <location>
        <begin position="207"/>
        <end position="228"/>
    </location>
</feature>
<reference evidence="2" key="1">
    <citation type="submission" date="2010-05" db="EMBL/GenBank/DDBJ databases">
        <title>The Genome Sequence of Magnaporthe poae strain ATCC 64411.</title>
        <authorList>
            <consortium name="The Broad Institute Genome Sequencing Platform"/>
            <consortium name="Broad Institute Genome Sequencing Center for Infectious Disease"/>
            <person name="Ma L.-J."/>
            <person name="Dead R."/>
            <person name="Young S."/>
            <person name="Zeng Q."/>
            <person name="Koehrsen M."/>
            <person name="Alvarado L."/>
            <person name="Berlin A."/>
            <person name="Chapman S.B."/>
            <person name="Chen Z."/>
            <person name="Freedman E."/>
            <person name="Gellesch M."/>
            <person name="Goldberg J."/>
            <person name="Griggs A."/>
            <person name="Gujja S."/>
            <person name="Heilman E.R."/>
            <person name="Heiman D."/>
            <person name="Hepburn T."/>
            <person name="Howarth C."/>
            <person name="Jen D."/>
            <person name="Larson L."/>
            <person name="Mehta T."/>
            <person name="Neiman D."/>
            <person name="Pearson M."/>
            <person name="Roberts A."/>
            <person name="Saif S."/>
            <person name="Shea T."/>
            <person name="Shenoy N."/>
            <person name="Sisk P."/>
            <person name="Stolte C."/>
            <person name="Sykes S."/>
            <person name="Walk T."/>
            <person name="White J."/>
            <person name="Yandava C."/>
            <person name="Haas B."/>
            <person name="Nusbaum C."/>
            <person name="Birren B."/>
        </authorList>
    </citation>
    <scope>NUCLEOTIDE SEQUENCE</scope>
    <source>
        <strain evidence="2">ATCC 64411</strain>
    </source>
</reference>
<feature type="compositionally biased region" description="Basic and acidic residues" evidence="1">
    <location>
        <begin position="17"/>
        <end position="26"/>
    </location>
</feature>
<dbReference type="VEuPathDB" id="FungiDB:MAPG_06495"/>
<evidence type="ECO:0000313" key="4">
    <source>
        <dbReference type="Proteomes" id="UP000011715"/>
    </source>
</evidence>
<feature type="compositionally biased region" description="Polar residues" evidence="1">
    <location>
        <begin position="286"/>
        <end position="295"/>
    </location>
</feature>
<feature type="compositionally biased region" description="Basic and acidic residues" evidence="1">
    <location>
        <begin position="66"/>
        <end position="76"/>
    </location>
</feature>
<reference evidence="2" key="3">
    <citation type="submission" date="2011-03" db="EMBL/GenBank/DDBJ databases">
        <title>Annotation of Magnaporthe poae ATCC 64411.</title>
        <authorList>
            <person name="Ma L.-J."/>
            <person name="Dead R."/>
            <person name="Young S.K."/>
            <person name="Zeng Q."/>
            <person name="Gargeya S."/>
            <person name="Fitzgerald M."/>
            <person name="Haas B."/>
            <person name="Abouelleil A."/>
            <person name="Alvarado L."/>
            <person name="Arachchi H.M."/>
            <person name="Berlin A."/>
            <person name="Brown A."/>
            <person name="Chapman S.B."/>
            <person name="Chen Z."/>
            <person name="Dunbar C."/>
            <person name="Freedman E."/>
            <person name="Gearin G."/>
            <person name="Gellesch M."/>
            <person name="Goldberg J."/>
            <person name="Griggs A."/>
            <person name="Gujja S."/>
            <person name="Heiman D."/>
            <person name="Howarth C."/>
            <person name="Larson L."/>
            <person name="Lui A."/>
            <person name="MacDonald P.J.P."/>
            <person name="Mehta T."/>
            <person name="Montmayeur A."/>
            <person name="Murphy C."/>
            <person name="Neiman D."/>
            <person name="Pearson M."/>
            <person name="Priest M."/>
            <person name="Roberts A."/>
            <person name="Saif S."/>
            <person name="Shea T."/>
            <person name="Shenoy N."/>
            <person name="Sisk P."/>
            <person name="Stolte C."/>
            <person name="Sykes S."/>
            <person name="Yandava C."/>
            <person name="Wortman J."/>
            <person name="Nusbaum C."/>
            <person name="Birren B."/>
        </authorList>
    </citation>
    <scope>NUCLEOTIDE SEQUENCE</scope>
    <source>
        <strain evidence="2">ATCC 64411</strain>
    </source>
</reference>
<feature type="region of interest" description="Disordered" evidence="1">
    <location>
        <begin position="1"/>
        <end position="265"/>
    </location>
</feature>
<feature type="compositionally biased region" description="Polar residues" evidence="1">
    <location>
        <begin position="326"/>
        <end position="336"/>
    </location>
</feature>
<evidence type="ECO:0000313" key="2">
    <source>
        <dbReference type="EMBL" id="KLU87495.1"/>
    </source>
</evidence>
<evidence type="ECO:0000256" key="1">
    <source>
        <dbReference type="SAM" id="MobiDB-lite"/>
    </source>
</evidence>
<accession>A0A0C4E266</accession>
<feature type="region of interest" description="Disordered" evidence="1">
    <location>
        <begin position="349"/>
        <end position="405"/>
    </location>
</feature>
<feature type="compositionally biased region" description="Polar residues" evidence="1">
    <location>
        <begin position="361"/>
        <end position="372"/>
    </location>
</feature>
<feature type="compositionally biased region" description="Basic and acidic residues" evidence="1">
    <location>
        <begin position="95"/>
        <end position="105"/>
    </location>
</feature>
<dbReference type="EMBL" id="ADBL01001579">
    <property type="status" value="NOT_ANNOTATED_CDS"/>
    <property type="molecule type" value="Genomic_DNA"/>
</dbReference>
<keyword evidence="4" id="KW-1185">Reference proteome</keyword>
<gene>
    <name evidence="2" type="ORF">MAPG_06495</name>
</gene>
<dbReference type="AlphaFoldDB" id="A0A0C4E266"/>
<reference evidence="3" key="4">
    <citation type="journal article" date="2015" name="G3 (Bethesda)">
        <title>Genome sequences of three phytopathogenic species of the Magnaporthaceae family of fungi.</title>
        <authorList>
            <person name="Okagaki L.H."/>
            <person name="Nunes C.C."/>
            <person name="Sailsbery J."/>
            <person name="Clay B."/>
            <person name="Brown D."/>
            <person name="John T."/>
            <person name="Oh Y."/>
            <person name="Young N."/>
            <person name="Fitzgerald M."/>
            <person name="Haas B.J."/>
            <person name="Zeng Q."/>
            <person name="Young S."/>
            <person name="Adiconis X."/>
            <person name="Fan L."/>
            <person name="Levin J.Z."/>
            <person name="Mitchell T.K."/>
            <person name="Okubara P.A."/>
            <person name="Farman M.L."/>
            <person name="Kohn L.M."/>
            <person name="Birren B."/>
            <person name="Ma L.-J."/>
            <person name="Dean R.A."/>
        </authorList>
    </citation>
    <scope>NUCLEOTIDE SEQUENCE</scope>
    <source>
        <strain evidence="3">ATCC 64411 / 73-15</strain>
    </source>
</reference>
<feature type="compositionally biased region" description="Basic and acidic residues" evidence="1">
    <location>
        <begin position="36"/>
        <end position="45"/>
    </location>
</feature>
<organism evidence="3 4">
    <name type="scientific">Magnaporthiopsis poae (strain ATCC 64411 / 73-15)</name>
    <name type="common">Kentucky bluegrass fungus</name>
    <name type="synonym">Magnaporthe poae</name>
    <dbReference type="NCBI Taxonomy" id="644358"/>
    <lineage>
        <taxon>Eukaryota</taxon>
        <taxon>Fungi</taxon>
        <taxon>Dikarya</taxon>
        <taxon>Ascomycota</taxon>
        <taxon>Pezizomycotina</taxon>
        <taxon>Sordariomycetes</taxon>
        <taxon>Sordariomycetidae</taxon>
        <taxon>Magnaporthales</taxon>
        <taxon>Magnaporthaceae</taxon>
        <taxon>Magnaporthiopsis</taxon>
    </lineage>
</organism>
<feature type="compositionally biased region" description="Basic and acidic residues" evidence="1">
    <location>
        <begin position="149"/>
        <end position="174"/>
    </location>
</feature>
<protein>
    <submittedName>
        <fullName evidence="2 3">Uncharacterized protein</fullName>
    </submittedName>
</protein>
<feature type="compositionally biased region" description="Basic residues" evidence="1">
    <location>
        <begin position="133"/>
        <end position="142"/>
    </location>
</feature>
<feature type="region of interest" description="Disordered" evidence="1">
    <location>
        <begin position="280"/>
        <end position="336"/>
    </location>
</feature>
<dbReference type="STRING" id="644358.A0A0C4E266"/>
<reference evidence="4" key="2">
    <citation type="submission" date="2010-05" db="EMBL/GenBank/DDBJ databases">
        <title>The genome sequence of Magnaporthe poae strain ATCC 64411.</title>
        <authorList>
            <person name="Ma L.-J."/>
            <person name="Dead R."/>
            <person name="Young S."/>
            <person name="Zeng Q."/>
            <person name="Koehrsen M."/>
            <person name="Alvarado L."/>
            <person name="Berlin A."/>
            <person name="Chapman S.B."/>
            <person name="Chen Z."/>
            <person name="Freedman E."/>
            <person name="Gellesch M."/>
            <person name="Goldberg J."/>
            <person name="Griggs A."/>
            <person name="Gujja S."/>
            <person name="Heilman E.R."/>
            <person name="Heiman D."/>
            <person name="Hepburn T."/>
            <person name="Howarth C."/>
            <person name="Jen D."/>
            <person name="Larson L."/>
            <person name="Mehta T."/>
            <person name="Neiman D."/>
            <person name="Pearson M."/>
            <person name="Roberts A."/>
            <person name="Saif S."/>
            <person name="Shea T."/>
            <person name="Shenoy N."/>
            <person name="Sisk P."/>
            <person name="Stolte C."/>
            <person name="Sykes S."/>
            <person name="Walk T."/>
            <person name="White J."/>
            <person name="Yandava C."/>
            <person name="Haas B."/>
            <person name="Nusbaum C."/>
            <person name="Birren B."/>
        </authorList>
    </citation>
    <scope>NUCLEOTIDE SEQUENCE [LARGE SCALE GENOMIC DNA]</scope>
    <source>
        <strain evidence="4">ATCC 64411 / 73-15</strain>
    </source>
</reference>
<dbReference type="eggNOG" id="ENOG502RN28">
    <property type="taxonomic scope" value="Eukaryota"/>
</dbReference>
<evidence type="ECO:0000313" key="3">
    <source>
        <dbReference type="EnsemblFungi" id="MAPG_06495T0"/>
    </source>
</evidence>
<feature type="compositionally biased region" description="Basic and acidic residues" evidence="1">
    <location>
        <begin position="112"/>
        <end position="132"/>
    </location>
</feature>
<reference evidence="3" key="5">
    <citation type="submission" date="2015-06" db="UniProtKB">
        <authorList>
            <consortium name="EnsemblFungi"/>
        </authorList>
    </citation>
    <scope>IDENTIFICATION</scope>
    <source>
        <strain evidence="3">ATCC 64411</strain>
    </source>
</reference>
<dbReference type="OrthoDB" id="2537141at2759"/>
<dbReference type="EMBL" id="GL876970">
    <property type="protein sequence ID" value="KLU87495.1"/>
    <property type="molecule type" value="Genomic_DNA"/>
</dbReference>
<sequence>MLSNRDRELLPSISQDKVNRWLRETRPASSGNDFPPDVRSEDRVRNTTRSPARGRAQQRTSRHHRPDASPDRQHESSRRKRRRRDESQLSSDSSDQERRPRREQRPTGGFDPAHHDEQRREGRGYAHETERHRSLKEKRRRPEHSPPTPDDRFEKAARHKTREDRYDTHREADQKRRHSAKQKGNSASRGHHLSQFRRPSNVMANFKSDRILTDHITLKPPDPDEVGRRPVNLDSFEAVPETAQKNALSASRARRRRREDRESEQVTAFFREARLGLRGHRIGTTAPASNASSRESPYLSRSELLQRHERLRQESETPPPKLSAPSGGSKQHVGQSPAVTYRDQGVTIDHGLKAKSPPPLQSSLPARASGNNLDKEAPLQARSQETTRPPMPVEQQHLEPPARPISPKWRFNLAERLQECVDNPEFSLPVGADEYLGYDEASTRGGLRGYSPMTPVSEQQKYPRSLSQVNEHGSHHLAAEPELIRPRPPSIPVPLQAPQHLFSGMNTGFYGSRASELGQFESTARPSSLLEAPAVSSPTYLQHSNDATLSWRFRPSTTQRPDKREAMARFILDNERAVYGRDASDYGLEPAAYNGPVQTDTNSPREVEVREWGASAFGSSSM</sequence>